<comment type="similarity">
    <text evidence="9">Belongs to the MntA antitoxin family.</text>
</comment>
<keyword evidence="12" id="KW-1185">Reference proteome</keyword>
<feature type="domain" description="Polymerase nucleotidyl transferase" evidence="10">
    <location>
        <begin position="23"/>
        <end position="95"/>
    </location>
</feature>
<protein>
    <submittedName>
        <fullName evidence="11">Nucleotidyltransferase</fullName>
    </submittedName>
</protein>
<keyword evidence="7" id="KW-0067">ATP-binding</keyword>
<comment type="caution">
    <text evidence="11">The sequence shown here is derived from an EMBL/GenBank/DDBJ whole genome shotgun (WGS) entry which is preliminary data.</text>
</comment>
<evidence type="ECO:0000256" key="5">
    <source>
        <dbReference type="ARBA" id="ARBA00022723"/>
    </source>
</evidence>
<dbReference type="InterPro" id="IPR052038">
    <property type="entry name" value="Type-VII_TA_antitoxin"/>
</dbReference>
<organism evidence="11 12">
    <name type="scientific">Azoarcus taiwanensis</name>
    <dbReference type="NCBI Taxonomy" id="666964"/>
    <lineage>
        <taxon>Bacteria</taxon>
        <taxon>Pseudomonadati</taxon>
        <taxon>Pseudomonadota</taxon>
        <taxon>Betaproteobacteria</taxon>
        <taxon>Rhodocyclales</taxon>
        <taxon>Zoogloeaceae</taxon>
        <taxon>Azoarcus</taxon>
    </lineage>
</organism>
<dbReference type="AlphaFoldDB" id="A0A972FLF6"/>
<dbReference type="EMBL" id="WTVM01000121">
    <property type="protein sequence ID" value="NMG04441.1"/>
    <property type="molecule type" value="Genomic_DNA"/>
</dbReference>
<evidence type="ECO:0000259" key="10">
    <source>
        <dbReference type="Pfam" id="PF01909"/>
    </source>
</evidence>
<evidence type="ECO:0000256" key="1">
    <source>
        <dbReference type="ARBA" id="ARBA00001946"/>
    </source>
</evidence>
<dbReference type="InterPro" id="IPR043519">
    <property type="entry name" value="NT_sf"/>
</dbReference>
<dbReference type="SUPFAM" id="SSF81301">
    <property type="entry name" value="Nucleotidyltransferase"/>
    <property type="match status" value="1"/>
</dbReference>
<dbReference type="PANTHER" id="PTHR33571:SF12">
    <property type="entry name" value="BSL3053 PROTEIN"/>
    <property type="match status" value="1"/>
</dbReference>
<evidence type="ECO:0000256" key="7">
    <source>
        <dbReference type="ARBA" id="ARBA00022840"/>
    </source>
</evidence>
<evidence type="ECO:0000313" key="12">
    <source>
        <dbReference type="Proteomes" id="UP000599523"/>
    </source>
</evidence>
<sequence length="96" mass="10757">MSTLEQLDRCRTQLMRLAAAHKARKLSVFGSVARGEDRPDSDIDFLVEFEPNASLLDLIGLQQDIESLLGRRADVVTPDGVSPLLKERIIREARLL</sequence>
<keyword evidence="8" id="KW-0460">Magnesium</keyword>
<dbReference type="GO" id="GO:0016779">
    <property type="term" value="F:nucleotidyltransferase activity"/>
    <property type="evidence" value="ECO:0007669"/>
    <property type="project" value="UniProtKB-KW"/>
</dbReference>
<dbReference type="GO" id="GO:0046872">
    <property type="term" value="F:metal ion binding"/>
    <property type="evidence" value="ECO:0007669"/>
    <property type="project" value="UniProtKB-KW"/>
</dbReference>
<keyword evidence="5" id="KW-0479">Metal-binding</keyword>
<evidence type="ECO:0000256" key="4">
    <source>
        <dbReference type="ARBA" id="ARBA00022695"/>
    </source>
</evidence>
<reference evidence="11" key="1">
    <citation type="submission" date="2019-12" db="EMBL/GenBank/DDBJ databases">
        <title>Comparative genomics gives insights into the taxonomy of the Azoarcus-Aromatoleum group and reveals separate origins of nif in the plant-associated Azoarcus and non-plant-associated Aromatoleum sub-groups.</title>
        <authorList>
            <person name="Lafos M."/>
            <person name="Maluk M."/>
            <person name="Batista M."/>
            <person name="Junghare M."/>
            <person name="Carmona M."/>
            <person name="Faoro H."/>
            <person name="Cruz L.M."/>
            <person name="Battistoni F."/>
            <person name="De Souza E."/>
            <person name="Pedrosa F."/>
            <person name="Chen W.-M."/>
            <person name="Poole P.S."/>
            <person name="Dixon R.A."/>
            <person name="James E.K."/>
        </authorList>
    </citation>
    <scope>NUCLEOTIDE SEQUENCE</scope>
    <source>
        <strain evidence="11">NSC3</strain>
    </source>
</reference>
<dbReference type="InterPro" id="IPR002934">
    <property type="entry name" value="Polymerase_NTP_transf_dom"/>
</dbReference>
<evidence type="ECO:0000256" key="9">
    <source>
        <dbReference type="ARBA" id="ARBA00038276"/>
    </source>
</evidence>
<name>A0A972FLF6_9RHOO</name>
<accession>A0A972FLF6</accession>
<dbReference type="Proteomes" id="UP000599523">
    <property type="component" value="Unassembled WGS sequence"/>
</dbReference>
<evidence type="ECO:0000313" key="11">
    <source>
        <dbReference type="EMBL" id="NMG04441.1"/>
    </source>
</evidence>
<dbReference type="Gene3D" id="3.30.460.10">
    <property type="entry name" value="Beta Polymerase, domain 2"/>
    <property type="match status" value="1"/>
</dbReference>
<proteinExistence type="inferred from homology"/>
<evidence type="ECO:0000256" key="8">
    <source>
        <dbReference type="ARBA" id="ARBA00022842"/>
    </source>
</evidence>
<gene>
    <name evidence="11" type="ORF">GPA21_15900</name>
</gene>
<keyword evidence="6" id="KW-0547">Nucleotide-binding</keyword>
<comment type="cofactor">
    <cofactor evidence="1">
        <name>Mg(2+)</name>
        <dbReference type="ChEBI" id="CHEBI:18420"/>
    </cofactor>
</comment>
<keyword evidence="4" id="KW-0548">Nucleotidyltransferase</keyword>
<keyword evidence="3" id="KW-0808">Transferase</keyword>
<dbReference type="Pfam" id="PF01909">
    <property type="entry name" value="NTP_transf_2"/>
    <property type="match status" value="1"/>
</dbReference>
<evidence type="ECO:0000256" key="6">
    <source>
        <dbReference type="ARBA" id="ARBA00022741"/>
    </source>
</evidence>
<evidence type="ECO:0000256" key="2">
    <source>
        <dbReference type="ARBA" id="ARBA00022649"/>
    </source>
</evidence>
<dbReference type="GO" id="GO:0005524">
    <property type="term" value="F:ATP binding"/>
    <property type="evidence" value="ECO:0007669"/>
    <property type="project" value="UniProtKB-KW"/>
</dbReference>
<dbReference type="PANTHER" id="PTHR33571">
    <property type="entry name" value="SSL8005 PROTEIN"/>
    <property type="match status" value="1"/>
</dbReference>
<keyword evidence="2" id="KW-1277">Toxin-antitoxin system</keyword>
<dbReference type="CDD" id="cd05403">
    <property type="entry name" value="NT_KNTase_like"/>
    <property type="match status" value="1"/>
</dbReference>
<evidence type="ECO:0000256" key="3">
    <source>
        <dbReference type="ARBA" id="ARBA00022679"/>
    </source>
</evidence>